<name>A0ABR1VV76_9PEZI</name>
<keyword evidence="1" id="KW-0067">ATP-binding</keyword>
<keyword evidence="4" id="KW-1185">Reference proteome</keyword>
<evidence type="ECO:0000313" key="3">
    <source>
        <dbReference type="EMBL" id="KAK8075146.1"/>
    </source>
</evidence>
<accession>A0ABR1VV76</accession>
<dbReference type="InterPro" id="IPR011009">
    <property type="entry name" value="Kinase-like_dom_sf"/>
</dbReference>
<feature type="domain" description="Protein kinase" evidence="2">
    <location>
        <begin position="58"/>
        <end position="417"/>
    </location>
</feature>
<reference evidence="3 4" key="1">
    <citation type="submission" date="2023-01" db="EMBL/GenBank/DDBJ databases">
        <title>Analysis of 21 Apiospora genomes using comparative genomics revels a genus with tremendous synthesis potential of carbohydrate active enzymes and secondary metabolites.</title>
        <authorList>
            <person name="Sorensen T."/>
        </authorList>
    </citation>
    <scope>NUCLEOTIDE SEQUENCE [LARGE SCALE GENOMIC DNA]</scope>
    <source>
        <strain evidence="3 4">CBS 114990</strain>
    </source>
</reference>
<dbReference type="PROSITE" id="PS50011">
    <property type="entry name" value="PROTEIN_KINASE_DOM"/>
    <property type="match status" value="1"/>
</dbReference>
<protein>
    <recommendedName>
        <fullName evidence="2">Protein kinase domain-containing protein</fullName>
    </recommendedName>
</protein>
<evidence type="ECO:0000256" key="1">
    <source>
        <dbReference type="PROSITE-ProRule" id="PRU10141"/>
    </source>
</evidence>
<dbReference type="InterPro" id="IPR000719">
    <property type="entry name" value="Prot_kinase_dom"/>
</dbReference>
<comment type="caution">
    <text evidence="3">The sequence shown here is derived from an EMBL/GenBank/DDBJ whole genome shotgun (WGS) entry which is preliminary data.</text>
</comment>
<dbReference type="InterPro" id="IPR017441">
    <property type="entry name" value="Protein_kinase_ATP_BS"/>
</dbReference>
<keyword evidence="1" id="KW-0547">Nucleotide-binding</keyword>
<dbReference type="Gene3D" id="1.10.510.10">
    <property type="entry name" value="Transferase(Phosphotransferase) domain 1"/>
    <property type="match status" value="1"/>
</dbReference>
<evidence type="ECO:0000259" key="2">
    <source>
        <dbReference type="PROSITE" id="PS50011"/>
    </source>
</evidence>
<dbReference type="SUPFAM" id="SSF56112">
    <property type="entry name" value="Protein kinase-like (PK-like)"/>
    <property type="match status" value="1"/>
</dbReference>
<evidence type="ECO:0000313" key="4">
    <source>
        <dbReference type="Proteomes" id="UP001433268"/>
    </source>
</evidence>
<sequence length="484" mass="54265">MAAATQNPGQPQPRIYPPLDLKQLIAGRPENVDRNEPKFILARTALKKVRSTFENTNLEYERVLGYGGFGVAVKYSQKNGTGQHLRHIVVKAPVRPDRPSTVESLIHEYTWYDFVKGMEHVPFLVNPVPLYRSPPPPPDSGQEPEHLGDRDFISAPGHFLITEFLDHGELIALVHRLNAAAMAQPNSDTSPKLTFIPNRLLWRIFLCLVRSAIAMAWPYAVASWRSDYMEDHKDDVPPVTIQDVDDMLVEEPYREDIWDGVKTENVVHFDIDLHNKSDRRPRDQMKSHEGAGKTPYMAPEQFLGMPDDLKMWDYRTNLWGIGLAMCSLMTKGRLSGDPQKKYCQDATFKYPDGTEMVVPQTYAWFLENEKTIRSTSGITILDRFDVDLRYTVATLMSRNLDVRGTLDLLLLNVTGQIDETDRKAQRGSSRSGRRMRPCIVSAAGVALEAPTPQPVPFVNRGPGALGAALQQFGNMNLGGGGAGP</sequence>
<organism evidence="3 4">
    <name type="scientific">Apiospora hydei</name>
    <dbReference type="NCBI Taxonomy" id="1337664"/>
    <lineage>
        <taxon>Eukaryota</taxon>
        <taxon>Fungi</taxon>
        <taxon>Dikarya</taxon>
        <taxon>Ascomycota</taxon>
        <taxon>Pezizomycotina</taxon>
        <taxon>Sordariomycetes</taxon>
        <taxon>Xylariomycetidae</taxon>
        <taxon>Amphisphaeriales</taxon>
        <taxon>Apiosporaceae</taxon>
        <taxon>Apiospora</taxon>
    </lineage>
</organism>
<dbReference type="PROSITE" id="PS00107">
    <property type="entry name" value="PROTEIN_KINASE_ATP"/>
    <property type="match status" value="1"/>
</dbReference>
<dbReference type="RefSeq" id="XP_066666086.1">
    <property type="nucleotide sequence ID" value="XM_066814124.1"/>
</dbReference>
<gene>
    <name evidence="3" type="ORF">PG997_009809</name>
</gene>
<feature type="binding site" evidence="1">
    <location>
        <position position="91"/>
    </location>
    <ligand>
        <name>ATP</name>
        <dbReference type="ChEBI" id="CHEBI:30616"/>
    </ligand>
</feature>
<dbReference type="Proteomes" id="UP001433268">
    <property type="component" value="Unassembled WGS sequence"/>
</dbReference>
<dbReference type="GeneID" id="92047184"/>
<dbReference type="EMBL" id="JAQQWN010000007">
    <property type="protein sequence ID" value="KAK8075146.1"/>
    <property type="molecule type" value="Genomic_DNA"/>
</dbReference>
<proteinExistence type="predicted"/>